<keyword evidence="1" id="KW-0496">Mitochondrion</keyword>
<reference evidence="1" key="1">
    <citation type="submission" date="2019-03" db="EMBL/GenBank/DDBJ databases">
        <title>Largest Complete Mitochondrial Genome of a Gymnosperm, Sitka Spruce (Picea sitchensis), Indicates Complex Physical Structure.</title>
        <authorList>
            <person name="Jackman S.D."/>
            <person name="Coombe L."/>
            <person name="Warren R."/>
            <person name="Kirk H."/>
            <person name="Trinh E."/>
            <person name="McLeod T."/>
            <person name="Pleasance S."/>
            <person name="Pandoh P."/>
            <person name="Zhao Y."/>
            <person name="Coope R."/>
            <person name="Bousquet J."/>
            <person name="Bohlmann J.C."/>
            <person name="Jones S.J.M."/>
            <person name="Birol I."/>
        </authorList>
    </citation>
    <scope>NUCLEOTIDE SEQUENCE</scope>
    <source>
        <strain evidence="1">Q903</strain>
    </source>
</reference>
<geneLocation type="mitochondrion" evidence="1"/>
<protein>
    <submittedName>
        <fullName evidence="1">Uncharacterized protein</fullName>
    </submittedName>
</protein>
<accession>A0A6B9XVG2</accession>
<sequence>MALPRNLGLTLGICGSLRNQCNGSRRSAKDVPISIKKEFLPGPMDYPYTTYYLDIYHFHIWITLTFPWPVALNNGLYPPSFLDIYAFSQ</sequence>
<proteinExistence type="predicted"/>
<dbReference type="EMBL" id="MK697699">
    <property type="protein sequence ID" value="QHR90321.1"/>
    <property type="molecule type" value="Genomic_DNA"/>
</dbReference>
<dbReference type="AlphaFoldDB" id="A0A6B9XVG2"/>
<name>A0A6B9XVG2_PICSI</name>
<evidence type="ECO:0000313" key="1">
    <source>
        <dbReference type="EMBL" id="QHR90321.1"/>
    </source>
</evidence>
<gene>
    <name evidence="1" type="primary">orf04367</name>
    <name evidence="1" type="ORF">Q903MT_gene4344</name>
</gene>
<organism evidence="1">
    <name type="scientific">Picea sitchensis</name>
    <name type="common">Sitka spruce</name>
    <name type="synonym">Pinus sitchensis</name>
    <dbReference type="NCBI Taxonomy" id="3332"/>
    <lineage>
        <taxon>Eukaryota</taxon>
        <taxon>Viridiplantae</taxon>
        <taxon>Streptophyta</taxon>
        <taxon>Embryophyta</taxon>
        <taxon>Tracheophyta</taxon>
        <taxon>Spermatophyta</taxon>
        <taxon>Pinopsida</taxon>
        <taxon>Pinidae</taxon>
        <taxon>Conifers I</taxon>
        <taxon>Pinales</taxon>
        <taxon>Pinaceae</taxon>
        <taxon>Picea</taxon>
    </lineage>
</organism>